<evidence type="ECO:0000256" key="10">
    <source>
        <dbReference type="ARBA" id="ARBA00050859"/>
    </source>
</evidence>
<name>A0A7W7QAW5_9PSEU</name>
<feature type="domain" description="Peptidase M14" evidence="16">
    <location>
        <begin position="119"/>
        <end position="423"/>
    </location>
</feature>
<dbReference type="Pfam" id="PF00246">
    <property type="entry name" value="Peptidase_M14"/>
    <property type="match status" value="1"/>
</dbReference>
<dbReference type="GO" id="GO:0006508">
    <property type="term" value="P:proteolysis"/>
    <property type="evidence" value="ECO:0007669"/>
    <property type="project" value="UniProtKB-KW"/>
</dbReference>
<evidence type="ECO:0000259" key="16">
    <source>
        <dbReference type="PROSITE" id="PS52035"/>
    </source>
</evidence>
<reference evidence="17 18" key="1">
    <citation type="submission" date="2020-08" db="EMBL/GenBank/DDBJ databases">
        <title>Genomic Encyclopedia of Type Strains, Phase III (KMG-III): the genomes of soil and plant-associated and newly described type strains.</title>
        <authorList>
            <person name="Whitman W."/>
        </authorList>
    </citation>
    <scope>NUCLEOTIDE SEQUENCE [LARGE SCALE GENOMIC DNA]</scope>
    <source>
        <strain evidence="17 18">CECT 8960</strain>
    </source>
</reference>
<dbReference type="PROSITE" id="PS00133">
    <property type="entry name" value="CARBOXYPEPT_ZN_2"/>
    <property type="match status" value="1"/>
</dbReference>
<dbReference type="GO" id="GO:0005615">
    <property type="term" value="C:extracellular space"/>
    <property type="evidence" value="ECO:0007669"/>
    <property type="project" value="TreeGrafter"/>
</dbReference>
<dbReference type="RefSeq" id="WP_184814345.1">
    <property type="nucleotide sequence ID" value="NZ_JACHJQ010000007.1"/>
</dbReference>
<dbReference type="CDD" id="cd03859">
    <property type="entry name" value="M14_CPT"/>
    <property type="match status" value="1"/>
</dbReference>
<evidence type="ECO:0000256" key="4">
    <source>
        <dbReference type="ARBA" id="ARBA00022670"/>
    </source>
</evidence>
<dbReference type="PRINTS" id="PR00765">
    <property type="entry name" value="CRBOXYPTASEA"/>
</dbReference>
<evidence type="ECO:0000256" key="13">
    <source>
        <dbReference type="ARBA" id="ARBA00074273"/>
    </source>
</evidence>
<keyword evidence="8" id="KW-0862">Zinc</keyword>
<keyword evidence="3" id="KW-0121">Carboxypeptidase</keyword>
<dbReference type="PROSITE" id="PS52035">
    <property type="entry name" value="PEPTIDASE_M14"/>
    <property type="match status" value="1"/>
</dbReference>
<comment type="catalytic activity">
    <reaction evidence="10">
        <text>Releases a C-terminal residue, which may be hydrophobic or positively charged.</text>
        <dbReference type="EC" id="3.4.17.18"/>
    </reaction>
</comment>
<evidence type="ECO:0000256" key="8">
    <source>
        <dbReference type="ARBA" id="ARBA00022833"/>
    </source>
</evidence>
<evidence type="ECO:0000256" key="14">
    <source>
        <dbReference type="PROSITE-ProRule" id="PRU01379"/>
    </source>
</evidence>
<feature type="active site" description="Proton donor/acceptor" evidence="14">
    <location>
        <position position="387"/>
    </location>
</feature>
<accession>A0A7W7QAW5</accession>
<dbReference type="EC" id="3.4.17.18" evidence="12"/>
<evidence type="ECO:0000256" key="2">
    <source>
        <dbReference type="ARBA" id="ARBA00005988"/>
    </source>
</evidence>
<keyword evidence="18" id="KW-1185">Reference proteome</keyword>
<keyword evidence="6 15" id="KW-0732">Signal</keyword>
<keyword evidence="5" id="KW-0479">Metal-binding</keyword>
<dbReference type="GO" id="GO:0004181">
    <property type="term" value="F:metallocarboxypeptidase activity"/>
    <property type="evidence" value="ECO:0007669"/>
    <property type="project" value="InterPro"/>
</dbReference>
<dbReference type="PROSITE" id="PS00132">
    <property type="entry name" value="CARBOXYPEPT_ZN_1"/>
    <property type="match status" value="1"/>
</dbReference>
<evidence type="ECO:0000313" key="17">
    <source>
        <dbReference type="EMBL" id="MBB4910280.1"/>
    </source>
</evidence>
<evidence type="ECO:0000256" key="1">
    <source>
        <dbReference type="ARBA" id="ARBA00001947"/>
    </source>
</evidence>
<gene>
    <name evidence="17" type="ORF">FHR82_006538</name>
</gene>
<organism evidence="17 18">
    <name type="scientific">Actinophytocola algeriensis</name>
    <dbReference type="NCBI Taxonomy" id="1768010"/>
    <lineage>
        <taxon>Bacteria</taxon>
        <taxon>Bacillati</taxon>
        <taxon>Actinomycetota</taxon>
        <taxon>Actinomycetes</taxon>
        <taxon>Pseudonocardiales</taxon>
        <taxon>Pseudonocardiaceae</taxon>
    </lineage>
</organism>
<dbReference type="InterPro" id="IPR000834">
    <property type="entry name" value="Peptidase_M14"/>
</dbReference>
<dbReference type="SUPFAM" id="SSF53187">
    <property type="entry name" value="Zn-dependent exopeptidases"/>
    <property type="match status" value="1"/>
</dbReference>
<evidence type="ECO:0000256" key="6">
    <source>
        <dbReference type="ARBA" id="ARBA00022729"/>
    </source>
</evidence>
<feature type="chain" id="PRO_5031545931" description="Zinc carboxypeptidase" evidence="15">
    <location>
        <begin position="30"/>
        <end position="424"/>
    </location>
</feature>
<dbReference type="PANTHER" id="PTHR11705">
    <property type="entry name" value="PROTEASE FAMILY M14 CARBOXYPEPTIDASE A,B"/>
    <property type="match status" value="1"/>
</dbReference>
<evidence type="ECO:0000256" key="5">
    <source>
        <dbReference type="ARBA" id="ARBA00022723"/>
    </source>
</evidence>
<proteinExistence type="inferred from homology"/>
<evidence type="ECO:0000256" key="11">
    <source>
        <dbReference type="ARBA" id="ARBA00055464"/>
    </source>
</evidence>
<comment type="function">
    <text evidence="11">Carboxypeptidase that possesses the specificities of both mammalian Cpase A and B. Thus shows broad substrate specificity, being able to cleave Cbz-Gly-Leu, Cbz-Gly-Val, Cbz-Gly-Phe, Cbz-Gly-Lys and Bz-Gly-Arg in vitro.</text>
</comment>
<comment type="similarity">
    <text evidence="2 14">Belongs to the peptidase M14 family.</text>
</comment>
<dbReference type="Gene3D" id="3.40.630.10">
    <property type="entry name" value="Zn peptidases"/>
    <property type="match status" value="1"/>
</dbReference>
<evidence type="ECO:0000313" key="18">
    <source>
        <dbReference type="Proteomes" id="UP000520767"/>
    </source>
</evidence>
<evidence type="ECO:0000256" key="12">
    <source>
        <dbReference type="ARBA" id="ARBA00066554"/>
    </source>
</evidence>
<dbReference type="GO" id="GO:0008270">
    <property type="term" value="F:zinc ion binding"/>
    <property type="evidence" value="ECO:0007669"/>
    <property type="project" value="InterPro"/>
</dbReference>
<feature type="signal peptide" evidence="15">
    <location>
        <begin position="1"/>
        <end position="29"/>
    </location>
</feature>
<dbReference type="InterPro" id="IPR057247">
    <property type="entry name" value="CARBOXYPEPT_ZN_2"/>
</dbReference>
<dbReference type="InterPro" id="IPR033810">
    <property type="entry name" value="Carboxypeptidase_T"/>
</dbReference>
<dbReference type="AlphaFoldDB" id="A0A7W7QAW5"/>
<evidence type="ECO:0000256" key="9">
    <source>
        <dbReference type="ARBA" id="ARBA00023049"/>
    </source>
</evidence>
<evidence type="ECO:0000256" key="7">
    <source>
        <dbReference type="ARBA" id="ARBA00022801"/>
    </source>
</evidence>
<keyword evidence="4" id="KW-0645">Protease</keyword>
<keyword evidence="7" id="KW-0378">Hydrolase</keyword>
<protein>
    <recommendedName>
        <fullName evidence="13">Zinc carboxypeptidase</fullName>
        <ecNumber evidence="12">3.4.17.18</ecNumber>
    </recommendedName>
</protein>
<comment type="caution">
    <text evidence="17">The sequence shown here is derived from an EMBL/GenBank/DDBJ whole genome shotgun (WGS) entry which is preliminary data.</text>
</comment>
<dbReference type="InterPro" id="IPR057246">
    <property type="entry name" value="CARBOXYPEPT_ZN_1"/>
</dbReference>
<dbReference type="FunFam" id="3.40.630.10:FF:000084">
    <property type="entry name" value="Carboxypeptidase B2"/>
    <property type="match status" value="1"/>
</dbReference>
<dbReference type="Proteomes" id="UP000520767">
    <property type="component" value="Unassembled WGS sequence"/>
</dbReference>
<dbReference type="EMBL" id="JACHJQ010000007">
    <property type="protein sequence ID" value="MBB4910280.1"/>
    <property type="molecule type" value="Genomic_DNA"/>
</dbReference>
<dbReference type="SMART" id="SM00631">
    <property type="entry name" value="Zn_pept"/>
    <property type="match status" value="1"/>
</dbReference>
<dbReference type="PANTHER" id="PTHR11705:SF143">
    <property type="entry name" value="SLL0236 PROTEIN"/>
    <property type="match status" value="1"/>
</dbReference>
<comment type="cofactor">
    <cofactor evidence="1">
        <name>Zn(2+)</name>
        <dbReference type="ChEBI" id="CHEBI:29105"/>
    </cofactor>
</comment>
<sequence>MLTKRRVLGAGAGVTAAVLVLVTGWQAGAAEEPVPDQGLYQVQGADTADARTDVTRTGVDVLGVRDGAMEVVASPAQAAALRDQGLTLSLDGDWDALLDARGGGVSRAAAADFPAGDEGYHTYDEMVAALQAAASAHPDITAVSSVGSTYEGRDIPVIKISDNAATDEDEPEVLFTCNMHAREHLTTEMCLHIVDRFTSGYGSDAGVTGAVDSKEIWVVPSQNPDGAEFDIAGGEYAGWRKNRQPNSDGTVGTDINRNFSYKWGCCDGSSTTPSAEDYRGPSAASAPEVRAVQAFVDSRVVGGVQQIKGHIDFHTFSELVLWPFGHTYDTVTEGMTQEEYDRFKSVGEEMAASNGYTPDQSSGLYITDGDINDWMWGQHKVLSYCFEMYPSGGGIDGFYPPDEDIAPQTTRNDGAVDILLANAS</sequence>
<keyword evidence="9" id="KW-0482">Metalloprotease</keyword>
<evidence type="ECO:0000256" key="15">
    <source>
        <dbReference type="SAM" id="SignalP"/>
    </source>
</evidence>
<evidence type="ECO:0000256" key="3">
    <source>
        <dbReference type="ARBA" id="ARBA00022645"/>
    </source>
</evidence>